<evidence type="ECO:0008006" key="5">
    <source>
        <dbReference type="Google" id="ProtNLM"/>
    </source>
</evidence>
<dbReference type="AlphaFoldDB" id="A0ABD5YJD1"/>
<protein>
    <recommendedName>
        <fullName evidence="5">Pentapeptide repeat-containing protein</fullName>
    </recommendedName>
</protein>
<keyword evidence="2" id="KW-0812">Transmembrane</keyword>
<dbReference type="EMBL" id="JBHSZZ010000080">
    <property type="protein sequence ID" value="MFC7188231.1"/>
    <property type="molecule type" value="Genomic_DNA"/>
</dbReference>
<dbReference type="RefSeq" id="WP_267665672.1">
    <property type="nucleotide sequence ID" value="NZ_JAODIX010000080.1"/>
</dbReference>
<gene>
    <name evidence="3" type="ORF">ACFQMK_15385</name>
</gene>
<evidence type="ECO:0000256" key="2">
    <source>
        <dbReference type="SAM" id="Phobius"/>
    </source>
</evidence>
<reference evidence="3 4" key="1">
    <citation type="journal article" date="2019" name="Int. J. Syst. Evol. Microbiol.">
        <title>The Global Catalogue of Microorganisms (GCM) 10K type strain sequencing project: providing services to taxonomists for standard genome sequencing and annotation.</title>
        <authorList>
            <consortium name="The Broad Institute Genomics Platform"/>
            <consortium name="The Broad Institute Genome Sequencing Center for Infectious Disease"/>
            <person name="Wu L."/>
            <person name="Ma J."/>
        </authorList>
    </citation>
    <scope>NUCLEOTIDE SEQUENCE [LARGE SCALE GENOMIC DNA]</scope>
    <source>
        <strain evidence="3 4">Q85</strain>
    </source>
</reference>
<accession>A0ABD5YJD1</accession>
<keyword evidence="2" id="KW-0472">Membrane</keyword>
<sequence>MADNDEGGSYASDPAVLDPQERPAEACAYGHKSIDWICPRDPRDDGDYCIFHAPVSAKQPEEVRDAFVAALEEPGKQAKAFIGARLSSLDLSFETIQLPDNYPIDLRYASIDDRLDCTHAKFDSILWLANTEIGTCNFEKALFRDHVNLEDASVGEFRADRVEFVDGISAEGLSVVNDSLILGDLSFQRAQFGDRVDLAELTVDGDLNLSDASVQGQLALGSADVDGDIEARRLNCEGRVWLREASVEGTLELAKASVTGEVSLGTATIIEGVDMTDFEVDERVEMIHCTVGESLEVSGADFEDLLLASAEVGAIEGSSATFRDDVQATGITVSTGVSLDSVDACDLNFMNSTLGETVELNGIAEGIYFDNTTLTEPGVFDLSGVTAESGRITLPADTPVVYDFTDATLGDIKLATNNDDAHLFKHFRFENTTFDGFDFGPYKDDLAAVDWRIDTFTDAVDIDDEISAGEIVSEAEDFADLMEEADENEVEAISEMVAGMVDAAPVEFDIELEDLETTDDVQETMHELAERAEEELEGKKPGGPTPGELENTYLKAKNGADQTGADEMAARFFIQEMKFRRQRHANEFRTGDSIRGRLKNAWDWVTNLTLDVVAGYGERPRNVVGVSIGLVAAFGGIYQLTNSLQSGSGTWDYVLFSLQNFVSFLIGSNPRGTLAVQYVSATEAFLGAFLIALFVFTLTRSLNR</sequence>
<feature type="transmembrane region" description="Helical" evidence="2">
    <location>
        <begin position="675"/>
        <end position="698"/>
    </location>
</feature>
<proteinExistence type="predicted"/>
<dbReference type="Proteomes" id="UP001596390">
    <property type="component" value="Unassembled WGS sequence"/>
</dbReference>
<evidence type="ECO:0000313" key="3">
    <source>
        <dbReference type="EMBL" id="MFC7188231.1"/>
    </source>
</evidence>
<name>A0ABD5YJD1_9EURY</name>
<evidence type="ECO:0000256" key="1">
    <source>
        <dbReference type="SAM" id="MobiDB-lite"/>
    </source>
</evidence>
<keyword evidence="2" id="KW-1133">Transmembrane helix</keyword>
<evidence type="ECO:0000313" key="4">
    <source>
        <dbReference type="Proteomes" id="UP001596390"/>
    </source>
</evidence>
<feature type="region of interest" description="Disordered" evidence="1">
    <location>
        <begin position="1"/>
        <end position="22"/>
    </location>
</feature>
<organism evidence="3 4">
    <name type="scientific">Halorubrum yunnanense</name>
    <dbReference type="NCBI Taxonomy" id="1526162"/>
    <lineage>
        <taxon>Archaea</taxon>
        <taxon>Methanobacteriati</taxon>
        <taxon>Methanobacteriota</taxon>
        <taxon>Stenosarchaea group</taxon>
        <taxon>Halobacteria</taxon>
        <taxon>Halobacteriales</taxon>
        <taxon>Haloferacaceae</taxon>
        <taxon>Halorubrum</taxon>
    </lineage>
</organism>
<comment type="caution">
    <text evidence="3">The sequence shown here is derived from an EMBL/GenBank/DDBJ whole genome shotgun (WGS) entry which is preliminary data.</text>
</comment>
<keyword evidence="4" id="KW-1185">Reference proteome</keyword>